<feature type="repeat" description="TPR" evidence="3">
    <location>
        <begin position="265"/>
        <end position="298"/>
    </location>
</feature>
<dbReference type="PANTHER" id="PTHR45641:SF1">
    <property type="entry name" value="AAA+ ATPASE DOMAIN-CONTAINING PROTEIN"/>
    <property type="match status" value="1"/>
</dbReference>
<dbReference type="PROSITE" id="PS50005">
    <property type="entry name" value="TPR"/>
    <property type="match status" value="5"/>
</dbReference>
<comment type="caution">
    <text evidence="4">The sequence shown here is derived from an EMBL/GenBank/DDBJ whole genome shotgun (WGS) entry which is preliminary data.</text>
</comment>
<feature type="repeat" description="TPR" evidence="3">
    <location>
        <begin position="540"/>
        <end position="573"/>
    </location>
</feature>
<accession>X6P8D7</accession>
<dbReference type="PANTHER" id="PTHR45641">
    <property type="entry name" value="TETRATRICOPEPTIDE REPEAT PROTEIN (AFU_ORTHOLOGUE AFUA_6G03870)"/>
    <property type="match status" value="1"/>
</dbReference>
<keyword evidence="2 3" id="KW-0802">TPR repeat</keyword>
<reference evidence="4 5" key="1">
    <citation type="journal article" date="2013" name="Curr. Biol.">
        <title>The Genome of the Foraminiferan Reticulomyxa filosa.</title>
        <authorList>
            <person name="Glockner G."/>
            <person name="Hulsmann N."/>
            <person name="Schleicher M."/>
            <person name="Noegel A.A."/>
            <person name="Eichinger L."/>
            <person name="Gallinger C."/>
            <person name="Pawlowski J."/>
            <person name="Sierra R."/>
            <person name="Euteneuer U."/>
            <person name="Pillet L."/>
            <person name="Moustafa A."/>
            <person name="Platzer M."/>
            <person name="Groth M."/>
            <person name="Szafranski K."/>
            <person name="Schliwa M."/>
        </authorList>
    </citation>
    <scope>NUCLEOTIDE SEQUENCE [LARGE SCALE GENOMIC DNA]</scope>
</reference>
<dbReference type="Proteomes" id="UP000023152">
    <property type="component" value="Unassembled WGS sequence"/>
</dbReference>
<evidence type="ECO:0000256" key="1">
    <source>
        <dbReference type="ARBA" id="ARBA00022737"/>
    </source>
</evidence>
<gene>
    <name evidence="4" type="ORF">RFI_03209</name>
</gene>
<dbReference type="InterPro" id="IPR011990">
    <property type="entry name" value="TPR-like_helical_dom_sf"/>
</dbReference>
<feature type="non-terminal residue" evidence="4">
    <location>
        <position position="593"/>
    </location>
</feature>
<evidence type="ECO:0000256" key="2">
    <source>
        <dbReference type="ARBA" id="ARBA00022803"/>
    </source>
</evidence>
<dbReference type="SMART" id="SM00028">
    <property type="entry name" value="TPR"/>
    <property type="match status" value="7"/>
</dbReference>
<dbReference type="AlphaFoldDB" id="X6P8D7"/>
<keyword evidence="5" id="KW-1185">Reference proteome</keyword>
<dbReference type="SUPFAM" id="SSF48452">
    <property type="entry name" value="TPR-like"/>
    <property type="match status" value="3"/>
</dbReference>
<evidence type="ECO:0000313" key="4">
    <source>
        <dbReference type="EMBL" id="ETO33887.1"/>
    </source>
</evidence>
<organism evidence="4 5">
    <name type="scientific">Reticulomyxa filosa</name>
    <dbReference type="NCBI Taxonomy" id="46433"/>
    <lineage>
        <taxon>Eukaryota</taxon>
        <taxon>Sar</taxon>
        <taxon>Rhizaria</taxon>
        <taxon>Retaria</taxon>
        <taxon>Foraminifera</taxon>
        <taxon>Monothalamids</taxon>
        <taxon>Reticulomyxidae</taxon>
        <taxon>Reticulomyxa</taxon>
    </lineage>
</organism>
<dbReference type="OMA" id="ACELHEK"/>
<dbReference type="Pfam" id="PF13424">
    <property type="entry name" value="TPR_12"/>
    <property type="match status" value="3"/>
</dbReference>
<feature type="repeat" description="TPR" evidence="3">
    <location>
        <begin position="457"/>
        <end position="490"/>
    </location>
</feature>
<name>X6P8D7_RETFI</name>
<protein>
    <submittedName>
        <fullName evidence="4">Uncharacterized protein</fullName>
    </submittedName>
</protein>
<proteinExistence type="predicted"/>
<evidence type="ECO:0000256" key="3">
    <source>
        <dbReference type="PROSITE-ProRule" id="PRU00339"/>
    </source>
</evidence>
<feature type="repeat" description="TPR" evidence="3">
    <location>
        <begin position="307"/>
        <end position="340"/>
    </location>
</feature>
<dbReference type="PROSITE" id="PS50293">
    <property type="entry name" value="TPR_REGION"/>
    <property type="match status" value="1"/>
</dbReference>
<feature type="repeat" description="TPR" evidence="3">
    <location>
        <begin position="391"/>
        <end position="424"/>
    </location>
</feature>
<dbReference type="InterPro" id="IPR019734">
    <property type="entry name" value="TPR_rpt"/>
</dbReference>
<evidence type="ECO:0000313" key="5">
    <source>
        <dbReference type="Proteomes" id="UP000023152"/>
    </source>
</evidence>
<dbReference type="Pfam" id="PF13181">
    <property type="entry name" value="TPR_8"/>
    <property type="match status" value="1"/>
</dbReference>
<keyword evidence="1" id="KW-0677">Repeat</keyword>
<dbReference type="EMBL" id="ASPP01003064">
    <property type="protein sequence ID" value="ETO33887.1"/>
    <property type="molecule type" value="Genomic_DNA"/>
</dbReference>
<dbReference type="Gene3D" id="1.25.40.10">
    <property type="entry name" value="Tetratricopeptide repeat domain"/>
    <property type="match status" value="4"/>
</dbReference>
<dbReference type="OrthoDB" id="541101at2759"/>
<sequence>MDINYQCINNDQKLRNAFETSPTNLFIHFIDEDDEEKQDIENIELDQNKPWNEANMVAHTLIEEMIEEAEKGIVIVSTSFNQFARPNDRWFFQHVPFTMMINQDKYIRNKREVPPYVVYAFCSENITFDNVIIDGCVYVVDCVIDGTDYVHITKHIFHTRKSVIRYNFQPPVFTVLWPIDFNSLFQSVNNLCQNSNFDEAISLLRFILCAKLQTPNKSDIQLAYCFVWFSQVFIAKKDFDRSIVYNKKALRIRLDKLGPDHIDVGNVYYTLAIAYNEKGEYDKASDCHQQALEIRLKNLGDNHSDVAMSYDSLGRVYHMKAKYDQACELHEKALDIYSKQLDGNQINISMCYCHLGNALREKGEYVKSIEYHEKDLKISLEQLGEDHIDYGKSMFWLGMVYFEIEEYETSIGYLEQALDIQLRKLGKMQINKAKEYVDKALEILNDDKNNSFDLELAKSYDVLGLILEKSEKYEEAIQYFEKSLEIKFKKACDHPRIGWSFHYLASVFKNKNNLNKSIEYGEKALELRLNKLDRDHPYVGESYVLLGDIYLARGNKTKAKECYENALQIFNTRFGEQHQKTVRVRLILEHINE</sequence>